<dbReference type="PANTHER" id="PTHR47055:SF3">
    <property type="entry name" value="PHORBOL-ESTER_DAG-TYPE DOMAIN-CONTAINING PROTEIN"/>
    <property type="match status" value="1"/>
</dbReference>
<proteinExistence type="predicted"/>
<feature type="domain" description="PiggyBac transposable element-derived protein" evidence="1">
    <location>
        <begin position="23"/>
        <end position="135"/>
    </location>
</feature>
<evidence type="ECO:0000259" key="1">
    <source>
        <dbReference type="Pfam" id="PF13843"/>
    </source>
</evidence>
<dbReference type="InterPro" id="IPR052638">
    <property type="entry name" value="PiggyBac_TE-derived"/>
</dbReference>
<protein>
    <recommendedName>
        <fullName evidence="1">PiggyBac transposable element-derived protein domain-containing protein</fullName>
    </recommendedName>
</protein>
<dbReference type="Proteomes" id="UP000801492">
    <property type="component" value="Unassembled WGS sequence"/>
</dbReference>
<dbReference type="InterPro" id="IPR029526">
    <property type="entry name" value="PGBD"/>
</dbReference>
<organism evidence="2 3">
    <name type="scientific">Ignelater luminosus</name>
    <name type="common">Cucubano</name>
    <name type="synonym">Pyrophorus luminosus</name>
    <dbReference type="NCBI Taxonomy" id="2038154"/>
    <lineage>
        <taxon>Eukaryota</taxon>
        <taxon>Metazoa</taxon>
        <taxon>Ecdysozoa</taxon>
        <taxon>Arthropoda</taxon>
        <taxon>Hexapoda</taxon>
        <taxon>Insecta</taxon>
        <taxon>Pterygota</taxon>
        <taxon>Neoptera</taxon>
        <taxon>Endopterygota</taxon>
        <taxon>Coleoptera</taxon>
        <taxon>Polyphaga</taxon>
        <taxon>Elateriformia</taxon>
        <taxon>Elateroidea</taxon>
        <taxon>Elateridae</taxon>
        <taxon>Agrypninae</taxon>
        <taxon>Pyrophorini</taxon>
        <taxon>Ignelater</taxon>
    </lineage>
</organism>
<name>A0A8K0FZU2_IGNLU</name>
<evidence type="ECO:0000313" key="2">
    <source>
        <dbReference type="EMBL" id="KAF2886650.1"/>
    </source>
</evidence>
<evidence type="ECO:0000313" key="3">
    <source>
        <dbReference type="Proteomes" id="UP000801492"/>
    </source>
</evidence>
<accession>A0A8K0FZU2</accession>
<sequence length="135" mass="15023">MDGSDTFYKVRLNDAFKQIDIVEHCSVDESIIPYYGHHGTKKFIKGKPIRFGFKLWCLANSGGLLYHVEPHCGSSTRLPETTYGKGGSVVLGLAQHANLPKGVKLYFDNLFSSVGLLDELTRLGYGRTGSLRENR</sequence>
<dbReference type="PANTHER" id="PTHR47055">
    <property type="entry name" value="DDE_TNP_1_7 DOMAIN-CONTAINING PROTEIN"/>
    <property type="match status" value="1"/>
</dbReference>
<dbReference type="OrthoDB" id="6613190at2759"/>
<comment type="caution">
    <text evidence="2">The sequence shown here is derived from an EMBL/GenBank/DDBJ whole genome shotgun (WGS) entry which is preliminary data.</text>
</comment>
<dbReference type="Pfam" id="PF13843">
    <property type="entry name" value="DDE_Tnp_1_7"/>
    <property type="match status" value="1"/>
</dbReference>
<dbReference type="AlphaFoldDB" id="A0A8K0FZU2"/>
<keyword evidence="3" id="KW-1185">Reference proteome</keyword>
<gene>
    <name evidence="2" type="ORF">ILUMI_19523</name>
</gene>
<reference evidence="2" key="1">
    <citation type="submission" date="2019-08" db="EMBL/GenBank/DDBJ databases">
        <title>The genome of the North American firefly Photinus pyralis.</title>
        <authorList>
            <consortium name="Photinus pyralis genome working group"/>
            <person name="Fallon T.R."/>
            <person name="Sander Lower S.E."/>
            <person name="Weng J.-K."/>
        </authorList>
    </citation>
    <scope>NUCLEOTIDE SEQUENCE</scope>
    <source>
        <strain evidence="2">TRF0915ILg1</strain>
        <tissue evidence="2">Whole body</tissue>
    </source>
</reference>
<feature type="non-terminal residue" evidence="2">
    <location>
        <position position="135"/>
    </location>
</feature>
<dbReference type="EMBL" id="VTPC01087024">
    <property type="protein sequence ID" value="KAF2886650.1"/>
    <property type="molecule type" value="Genomic_DNA"/>
</dbReference>
<dbReference type="GO" id="GO:0043565">
    <property type="term" value="F:sequence-specific DNA binding"/>
    <property type="evidence" value="ECO:0007669"/>
    <property type="project" value="TreeGrafter"/>
</dbReference>